<dbReference type="PANTHER" id="PTHR10587">
    <property type="entry name" value="GLYCOSYL TRANSFERASE-RELATED"/>
    <property type="match status" value="1"/>
</dbReference>
<dbReference type="InterPro" id="IPR011330">
    <property type="entry name" value="Glyco_hydro/deAcase_b/a-brl"/>
</dbReference>
<organism evidence="3 4">
    <name type="scientific">Anaerobacterium chartisolvens</name>
    <dbReference type="NCBI Taxonomy" id="1297424"/>
    <lineage>
        <taxon>Bacteria</taxon>
        <taxon>Bacillati</taxon>
        <taxon>Bacillota</taxon>
        <taxon>Clostridia</taxon>
        <taxon>Eubacteriales</taxon>
        <taxon>Oscillospiraceae</taxon>
        <taxon>Anaerobacterium</taxon>
    </lineage>
</organism>
<dbReference type="Gene3D" id="3.20.20.370">
    <property type="entry name" value="Glycoside hydrolase/deacetylase"/>
    <property type="match status" value="1"/>
</dbReference>
<keyword evidence="1" id="KW-0812">Transmembrane</keyword>
<dbReference type="InterPro" id="IPR050248">
    <property type="entry name" value="Polysacc_deacetylase_ArnD"/>
</dbReference>
<feature type="domain" description="NodB homology" evidence="2">
    <location>
        <begin position="59"/>
        <end position="237"/>
    </location>
</feature>
<dbReference type="PANTHER" id="PTHR10587:SF128">
    <property type="entry name" value="POLYSACCHARIDE DEACETYLASE PDAB-RELATED"/>
    <property type="match status" value="1"/>
</dbReference>
<dbReference type="GO" id="GO:0005975">
    <property type="term" value="P:carbohydrate metabolic process"/>
    <property type="evidence" value="ECO:0007669"/>
    <property type="project" value="InterPro"/>
</dbReference>
<dbReference type="GO" id="GO:0016020">
    <property type="term" value="C:membrane"/>
    <property type="evidence" value="ECO:0007669"/>
    <property type="project" value="TreeGrafter"/>
</dbReference>
<dbReference type="PROSITE" id="PS51677">
    <property type="entry name" value="NODB"/>
    <property type="match status" value="1"/>
</dbReference>
<dbReference type="InterPro" id="IPR002509">
    <property type="entry name" value="NODB_dom"/>
</dbReference>
<comment type="caution">
    <text evidence="3">The sequence shown here is derived from an EMBL/GenBank/DDBJ whole genome shotgun (WGS) entry which is preliminary data.</text>
</comment>
<dbReference type="Pfam" id="PF01522">
    <property type="entry name" value="Polysacc_deac_1"/>
    <property type="match status" value="1"/>
</dbReference>
<accession>A0A369AP71</accession>
<sequence length="260" mass="28999">MRICIIDVITLRRLIILSVITIALLLTGAVIVTKMRDGAIPVLSQSRQLPIYSVEAHEKVAAITFDCAWGAGDIPDILSTLKKEDIKSSFFIVGQWAEKFPDAVKSISDEGHDVSNHSYSHLRMGAIGSDKIRSEISICGQKLSDLSGKKVDLFRAPYGDYNNNVVSIAKDLGYYTIQWNVDSLDWRPGISENEIMDRITKKISPGSIILFHNDTPHTAKILPGIIKALQQQGYSFMPVSKMIMRENYEIDAEGMQRSIK</sequence>
<gene>
    <name evidence="3" type="ORF">DFR58_12738</name>
</gene>
<protein>
    <submittedName>
        <fullName evidence="3">Polysaccharide deacetylase family sporulation protein PdaB</fullName>
    </submittedName>
</protein>
<feature type="transmembrane region" description="Helical" evidence="1">
    <location>
        <begin position="12"/>
        <end position="32"/>
    </location>
</feature>
<proteinExistence type="predicted"/>
<dbReference type="OrthoDB" id="9806342at2"/>
<reference evidence="3 4" key="1">
    <citation type="submission" date="2018-07" db="EMBL/GenBank/DDBJ databases">
        <title>Genomic Encyclopedia of Type Strains, Phase IV (KMG-IV): sequencing the most valuable type-strain genomes for metagenomic binning, comparative biology and taxonomic classification.</title>
        <authorList>
            <person name="Goeker M."/>
        </authorList>
    </citation>
    <scope>NUCLEOTIDE SEQUENCE [LARGE SCALE GENOMIC DNA]</scope>
    <source>
        <strain evidence="3 4">DSM 27016</strain>
    </source>
</reference>
<dbReference type="EMBL" id="QPJT01000027">
    <property type="protein sequence ID" value="RCX11162.1"/>
    <property type="molecule type" value="Genomic_DNA"/>
</dbReference>
<dbReference type="SUPFAM" id="SSF88713">
    <property type="entry name" value="Glycoside hydrolase/deacetylase"/>
    <property type="match status" value="1"/>
</dbReference>
<keyword evidence="1" id="KW-1133">Transmembrane helix</keyword>
<name>A0A369AP71_9FIRM</name>
<dbReference type="AlphaFoldDB" id="A0A369AP71"/>
<keyword evidence="4" id="KW-1185">Reference proteome</keyword>
<evidence type="ECO:0000313" key="3">
    <source>
        <dbReference type="EMBL" id="RCX11162.1"/>
    </source>
</evidence>
<evidence type="ECO:0000259" key="2">
    <source>
        <dbReference type="PROSITE" id="PS51677"/>
    </source>
</evidence>
<dbReference type="Proteomes" id="UP000253034">
    <property type="component" value="Unassembled WGS sequence"/>
</dbReference>
<dbReference type="GO" id="GO:0016810">
    <property type="term" value="F:hydrolase activity, acting on carbon-nitrogen (but not peptide) bonds"/>
    <property type="evidence" value="ECO:0007669"/>
    <property type="project" value="InterPro"/>
</dbReference>
<evidence type="ECO:0000313" key="4">
    <source>
        <dbReference type="Proteomes" id="UP000253034"/>
    </source>
</evidence>
<evidence type="ECO:0000256" key="1">
    <source>
        <dbReference type="SAM" id="Phobius"/>
    </source>
</evidence>
<keyword evidence="1" id="KW-0472">Membrane</keyword>
<dbReference type="RefSeq" id="WP_114299278.1">
    <property type="nucleotide sequence ID" value="NZ_QPJT01000027.1"/>
</dbReference>